<comment type="caution">
    <text evidence="12">The sequence shown here is derived from an EMBL/GenBank/DDBJ whole genome shotgun (WGS) entry which is preliminary data.</text>
</comment>
<dbReference type="Pfam" id="PF01726">
    <property type="entry name" value="LexA_DNA_bind"/>
    <property type="match status" value="1"/>
</dbReference>
<keyword evidence="4" id="KW-0378">Hydrolase</keyword>
<keyword evidence="10" id="KW-0742">SOS response</keyword>
<dbReference type="PANTHER" id="PTHR33516">
    <property type="entry name" value="LEXA REPRESSOR"/>
    <property type="match status" value="1"/>
</dbReference>
<protein>
    <submittedName>
        <fullName evidence="12">Repressor LexA</fullName>
    </submittedName>
</protein>
<dbReference type="InterPro" id="IPR036390">
    <property type="entry name" value="WH_DNA-bd_sf"/>
</dbReference>
<evidence type="ECO:0000256" key="3">
    <source>
        <dbReference type="ARBA" id="ARBA00022763"/>
    </source>
</evidence>
<feature type="domain" description="LexA repressor DNA-binding" evidence="11">
    <location>
        <begin position="11"/>
        <end position="74"/>
    </location>
</feature>
<organism evidence="12 13">
    <name type="scientific">Pseudomonas oryzihabitans</name>
    <dbReference type="NCBI Taxonomy" id="47885"/>
    <lineage>
        <taxon>Bacteria</taxon>
        <taxon>Pseudomonadati</taxon>
        <taxon>Pseudomonadota</taxon>
        <taxon>Gammaproteobacteria</taxon>
        <taxon>Pseudomonadales</taxon>
        <taxon>Pseudomonadaceae</taxon>
        <taxon>Pseudomonas</taxon>
    </lineage>
</organism>
<proteinExistence type="predicted"/>
<dbReference type="GO" id="GO:0003677">
    <property type="term" value="F:DNA binding"/>
    <property type="evidence" value="ECO:0007669"/>
    <property type="project" value="UniProtKB-KW"/>
</dbReference>
<accession>A0A1G5MUC9</accession>
<keyword evidence="2" id="KW-0235">DNA replication</keyword>
<name>A0A1G5MUC9_9PSED</name>
<dbReference type="InterPro" id="IPR050077">
    <property type="entry name" value="LexA_repressor"/>
</dbReference>
<dbReference type="InterPro" id="IPR036388">
    <property type="entry name" value="WH-like_DNA-bd_sf"/>
</dbReference>
<dbReference type="EMBL" id="FMWB01000003">
    <property type="protein sequence ID" value="SCZ28642.1"/>
    <property type="molecule type" value="Genomic_DNA"/>
</dbReference>
<dbReference type="GO" id="GO:0006260">
    <property type="term" value="P:DNA replication"/>
    <property type="evidence" value="ECO:0007669"/>
    <property type="project" value="UniProtKB-KW"/>
</dbReference>
<evidence type="ECO:0000256" key="9">
    <source>
        <dbReference type="ARBA" id="ARBA00023204"/>
    </source>
</evidence>
<evidence type="ECO:0000256" key="4">
    <source>
        <dbReference type="ARBA" id="ARBA00022801"/>
    </source>
</evidence>
<dbReference type="GO" id="GO:0006281">
    <property type="term" value="P:DNA repair"/>
    <property type="evidence" value="ECO:0007669"/>
    <property type="project" value="UniProtKB-KW"/>
</dbReference>
<dbReference type="PANTHER" id="PTHR33516:SF2">
    <property type="entry name" value="LEXA REPRESSOR-RELATED"/>
    <property type="match status" value="1"/>
</dbReference>
<evidence type="ECO:0000256" key="6">
    <source>
        <dbReference type="ARBA" id="ARBA00023015"/>
    </source>
</evidence>
<gene>
    <name evidence="12" type="ORF">SAMN05216279_10388</name>
</gene>
<keyword evidence="7" id="KW-0238">DNA-binding</keyword>
<evidence type="ECO:0000256" key="1">
    <source>
        <dbReference type="ARBA" id="ARBA00022491"/>
    </source>
</evidence>
<dbReference type="Gene3D" id="1.10.10.10">
    <property type="entry name" value="Winged helix-like DNA-binding domain superfamily/Winged helix DNA-binding domain"/>
    <property type="match status" value="1"/>
</dbReference>
<dbReference type="GO" id="GO:0009432">
    <property type="term" value="P:SOS response"/>
    <property type="evidence" value="ECO:0007669"/>
    <property type="project" value="UniProtKB-KW"/>
</dbReference>
<evidence type="ECO:0000313" key="12">
    <source>
        <dbReference type="EMBL" id="SCZ28642.1"/>
    </source>
</evidence>
<evidence type="ECO:0000256" key="2">
    <source>
        <dbReference type="ARBA" id="ARBA00022705"/>
    </source>
</evidence>
<sequence>MPPEQEAAMAEKLTPRQRQVLEAVEAFIQQHEMPPTRAELAKALGITSHNGAHEHLLALEKKGFLKLLPGVSRGIRLQRKLA</sequence>
<dbReference type="GO" id="GO:0004252">
    <property type="term" value="F:serine-type endopeptidase activity"/>
    <property type="evidence" value="ECO:0007669"/>
    <property type="project" value="InterPro"/>
</dbReference>
<dbReference type="SUPFAM" id="SSF46785">
    <property type="entry name" value="Winged helix' DNA-binding domain"/>
    <property type="match status" value="1"/>
</dbReference>
<evidence type="ECO:0000256" key="5">
    <source>
        <dbReference type="ARBA" id="ARBA00022813"/>
    </source>
</evidence>
<evidence type="ECO:0000259" key="11">
    <source>
        <dbReference type="Pfam" id="PF01726"/>
    </source>
</evidence>
<evidence type="ECO:0000256" key="7">
    <source>
        <dbReference type="ARBA" id="ARBA00023125"/>
    </source>
</evidence>
<dbReference type="GO" id="GO:0006508">
    <property type="term" value="P:proteolysis"/>
    <property type="evidence" value="ECO:0007669"/>
    <property type="project" value="InterPro"/>
</dbReference>
<reference evidence="13" key="1">
    <citation type="submission" date="2016-10" db="EMBL/GenBank/DDBJ databases">
        <authorList>
            <person name="de Groot N.N."/>
        </authorList>
    </citation>
    <scope>NUCLEOTIDE SEQUENCE [LARGE SCALE GENOMIC DNA]</scope>
    <source>
        <strain evidence="13">DSM 15758</strain>
    </source>
</reference>
<keyword evidence="9" id="KW-0234">DNA repair</keyword>
<evidence type="ECO:0000256" key="8">
    <source>
        <dbReference type="ARBA" id="ARBA00023163"/>
    </source>
</evidence>
<keyword evidence="5" id="KW-0068">Autocatalytic cleavage</keyword>
<dbReference type="AlphaFoldDB" id="A0A1G5MUC9"/>
<evidence type="ECO:0000313" key="13">
    <source>
        <dbReference type="Proteomes" id="UP000183046"/>
    </source>
</evidence>
<evidence type="ECO:0000256" key="10">
    <source>
        <dbReference type="ARBA" id="ARBA00023236"/>
    </source>
</evidence>
<keyword evidence="3" id="KW-0227">DNA damage</keyword>
<dbReference type="Proteomes" id="UP000183046">
    <property type="component" value="Unassembled WGS sequence"/>
</dbReference>
<keyword evidence="6" id="KW-0805">Transcription regulation</keyword>
<keyword evidence="1" id="KW-0678">Repressor</keyword>
<dbReference type="FunFam" id="1.10.10.10:FF:000009">
    <property type="entry name" value="LexA repressor"/>
    <property type="match status" value="1"/>
</dbReference>
<keyword evidence="8" id="KW-0804">Transcription</keyword>
<dbReference type="InterPro" id="IPR006199">
    <property type="entry name" value="LexA_DNA-bd_dom"/>
</dbReference>